<proteinExistence type="predicted"/>
<protein>
    <submittedName>
        <fullName evidence="2">Uncharacterized protein</fullName>
    </submittedName>
</protein>
<feature type="compositionally biased region" description="Basic residues" evidence="1">
    <location>
        <begin position="88"/>
        <end position="113"/>
    </location>
</feature>
<dbReference type="KEGG" id="ehx:EMIHUDRAFT_447092"/>
<feature type="region of interest" description="Disordered" evidence="1">
    <location>
        <begin position="1"/>
        <end position="38"/>
    </location>
</feature>
<dbReference type="AlphaFoldDB" id="A0A0D3KCR2"/>
<reference evidence="2" key="2">
    <citation type="submission" date="2024-10" db="UniProtKB">
        <authorList>
            <consortium name="EnsemblProtists"/>
        </authorList>
    </citation>
    <scope>IDENTIFICATION</scope>
</reference>
<dbReference type="HOGENOM" id="CLU_121682_0_0_1"/>
<name>A0A0D3KCR2_EMIH1</name>
<sequence>MPTRRTACSASSAPSRARPAAPRHQWAPRAARPVPPRRLLLAKSAARAPLPPYDACSFASSPRRLRISSGSLSSRHCPPPPLSGSSRGRGRRRGSGCRNTRSRRNHQPTRRPSRPSSRWGLRSLTRARRSTARGTTLLPRRHCWPTALPRHTVVSSSSGVRPIAPWTHCRSASPSSGALPSPSSAPSPPPHSV</sequence>
<feature type="region of interest" description="Disordered" evidence="1">
    <location>
        <begin position="69"/>
        <end position="138"/>
    </location>
</feature>
<evidence type="ECO:0000313" key="2">
    <source>
        <dbReference type="EnsemblProtists" id="EOD33547"/>
    </source>
</evidence>
<evidence type="ECO:0000313" key="3">
    <source>
        <dbReference type="Proteomes" id="UP000013827"/>
    </source>
</evidence>
<evidence type="ECO:0000256" key="1">
    <source>
        <dbReference type="SAM" id="MobiDB-lite"/>
    </source>
</evidence>
<feature type="compositionally biased region" description="Pro residues" evidence="1">
    <location>
        <begin position="183"/>
        <end position="193"/>
    </location>
</feature>
<feature type="region of interest" description="Disordered" evidence="1">
    <location>
        <begin position="152"/>
        <end position="193"/>
    </location>
</feature>
<dbReference type="EnsemblProtists" id="EOD33547">
    <property type="protein sequence ID" value="EOD33547"/>
    <property type="gene ID" value="EMIHUDRAFT_447092"/>
</dbReference>
<dbReference type="PaxDb" id="2903-EOD33547"/>
<organism evidence="2 3">
    <name type="scientific">Emiliania huxleyi (strain CCMP1516)</name>
    <dbReference type="NCBI Taxonomy" id="280463"/>
    <lineage>
        <taxon>Eukaryota</taxon>
        <taxon>Haptista</taxon>
        <taxon>Haptophyta</taxon>
        <taxon>Prymnesiophyceae</taxon>
        <taxon>Isochrysidales</taxon>
        <taxon>Noelaerhabdaceae</taxon>
        <taxon>Emiliania</taxon>
    </lineage>
</organism>
<dbReference type="Proteomes" id="UP000013827">
    <property type="component" value="Unassembled WGS sequence"/>
</dbReference>
<reference evidence="3" key="1">
    <citation type="journal article" date="2013" name="Nature">
        <title>Pan genome of the phytoplankton Emiliania underpins its global distribution.</title>
        <authorList>
            <person name="Read B.A."/>
            <person name="Kegel J."/>
            <person name="Klute M.J."/>
            <person name="Kuo A."/>
            <person name="Lefebvre S.C."/>
            <person name="Maumus F."/>
            <person name="Mayer C."/>
            <person name="Miller J."/>
            <person name="Monier A."/>
            <person name="Salamov A."/>
            <person name="Young J."/>
            <person name="Aguilar M."/>
            <person name="Claverie J.M."/>
            <person name="Frickenhaus S."/>
            <person name="Gonzalez K."/>
            <person name="Herman E.K."/>
            <person name="Lin Y.C."/>
            <person name="Napier J."/>
            <person name="Ogata H."/>
            <person name="Sarno A.F."/>
            <person name="Shmutz J."/>
            <person name="Schroeder D."/>
            <person name="de Vargas C."/>
            <person name="Verret F."/>
            <person name="von Dassow P."/>
            <person name="Valentin K."/>
            <person name="Van de Peer Y."/>
            <person name="Wheeler G."/>
            <person name="Dacks J.B."/>
            <person name="Delwiche C.F."/>
            <person name="Dyhrman S.T."/>
            <person name="Glockner G."/>
            <person name="John U."/>
            <person name="Richards T."/>
            <person name="Worden A.Z."/>
            <person name="Zhang X."/>
            <person name="Grigoriev I.V."/>
            <person name="Allen A.E."/>
            <person name="Bidle K."/>
            <person name="Borodovsky M."/>
            <person name="Bowler C."/>
            <person name="Brownlee C."/>
            <person name="Cock J.M."/>
            <person name="Elias M."/>
            <person name="Gladyshev V.N."/>
            <person name="Groth M."/>
            <person name="Guda C."/>
            <person name="Hadaegh A."/>
            <person name="Iglesias-Rodriguez M.D."/>
            <person name="Jenkins J."/>
            <person name="Jones B.M."/>
            <person name="Lawson T."/>
            <person name="Leese F."/>
            <person name="Lindquist E."/>
            <person name="Lobanov A."/>
            <person name="Lomsadze A."/>
            <person name="Malik S.B."/>
            <person name="Marsh M.E."/>
            <person name="Mackinder L."/>
            <person name="Mock T."/>
            <person name="Mueller-Roeber B."/>
            <person name="Pagarete A."/>
            <person name="Parker M."/>
            <person name="Probert I."/>
            <person name="Quesneville H."/>
            <person name="Raines C."/>
            <person name="Rensing S.A."/>
            <person name="Riano-Pachon D.M."/>
            <person name="Richier S."/>
            <person name="Rokitta S."/>
            <person name="Shiraiwa Y."/>
            <person name="Soanes D.M."/>
            <person name="van der Giezen M."/>
            <person name="Wahlund T.M."/>
            <person name="Williams B."/>
            <person name="Wilson W."/>
            <person name="Wolfe G."/>
            <person name="Wurch L.L."/>
        </authorList>
    </citation>
    <scope>NUCLEOTIDE SEQUENCE</scope>
</reference>
<accession>A0A0D3KCR2</accession>
<feature type="compositionally biased region" description="Low complexity" evidence="1">
    <location>
        <begin position="171"/>
        <end position="182"/>
    </location>
</feature>
<keyword evidence="3" id="KW-1185">Reference proteome</keyword>
<feature type="compositionally biased region" description="Low complexity" evidence="1">
    <location>
        <begin position="114"/>
        <end position="124"/>
    </location>
</feature>